<gene>
    <name evidence="1" type="ORF">IG193_01230</name>
</gene>
<dbReference type="EMBL" id="CP062310">
    <property type="protein sequence ID" value="QOJ79118.1"/>
    <property type="molecule type" value="Genomic_DNA"/>
</dbReference>
<evidence type="ECO:0000313" key="1">
    <source>
        <dbReference type="EMBL" id="QOJ79118.1"/>
    </source>
</evidence>
<sequence>MAPAKEHFLRAPGVRAVHVLGSRVYLVLEDGLSLEKLLAQSRVEDFYNVRVESAEAVASVEEALERIKRADRLKLVV</sequence>
<dbReference type="GeneID" id="59148476"/>
<reference evidence="1 2" key="1">
    <citation type="submission" date="2020-10" db="EMBL/GenBank/DDBJ databases">
        <title>Thermofilum lucidum 3507LT sp. nov. a novel member of Thermofilaceae family isolated from Chile hot spring, and proposal of description order Thermofilales.</title>
        <authorList>
            <person name="Zayulina K.S."/>
            <person name="Elcheninov A.G."/>
            <person name="Toshchakov S.V."/>
            <person name="Kublanov I.V."/>
        </authorList>
    </citation>
    <scope>NUCLEOTIDE SEQUENCE [LARGE SCALE GENOMIC DNA]</scope>
    <source>
        <strain evidence="1 2">3507LT</strain>
    </source>
</reference>
<dbReference type="KEGG" id="thel:IG193_01230"/>
<dbReference type="Proteomes" id="UP000594121">
    <property type="component" value="Chromosome"/>
</dbReference>
<dbReference type="InParanoid" id="A0A7L9FH11"/>
<keyword evidence="2" id="KW-1185">Reference proteome</keyword>
<dbReference type="AlphaFoldDB" id="A0A7L9FH11"/>
<name>A0A7L9FH11_9CREN</name>
<organism evidence="1 2">
    <name type="scientific">Infirmifilum lucidum</name>
    <dbReference type="NCBI Taxonomy" id="2776706"/>
    <lineage>
        <taxon>Archaea</taxon>
        <taxon>Thermoproteota</taxon>
        <taxon>Thermoprotei</taxon>
        <taxon>Thermofilales</taxon>
        <taxon>Thermofilaceae</taxon>
        <taxon>Infirmifilum</taxon>
    </lineage>
</organism>
<protein>
    <submittedName>
        <fullName evidence="1">Uncharacterized protein</fullName>
    </submittedName>
</protein>
<evidence type="ECO:0000313" key="2">
    <source>
        <dbReference type="Proteomes" id="UP000594121"/>
    </source>
</evidence>
<proteinExistence type="predicted"/>
<accession>A0A7L9FH11</accession>
<dbReference type="RefSeq" id="WP_192819090.1">
    <property type="nucleotide sequence ID" value="NZ_CP062310.1"/>
</dbReference>